<keyword evidence="5" id="KW-1185">Reference proteome</keyword>
<organism evidence="4 5">
    <name type="scientific">Blautia massiliensis</name>
    <name type="common">ex Durand et al. 2017</name>
    <dbReference type="NCBI Taxonomy" id="1737424"/>
    <lineage>
        <taxon>Bacteria</taxon>
        <taxon>Bacillati</taxon>
        <taxon>Bacillota</taxon>
        <taxon>Clostridia</taxon>
        <taxon>Lachnospirales</taxon>
        <taxon>Lachnospiraceae</taxon>
        <taxon>Blautia</taxon>
    </lineage>
</organism>
<feature type="region of interest" description="Disordered" evidence="1">
    <location>
        <begin position="33"/>
        <end position="95"/>
    </location>
</feature>
<reference evidence="4 5" key="1">
    <citation type="journal article" date="2019" name="Nat. Med.">
        <title>A library of human gut bacterial isolates paired with longitudinal multiomics data enables mechanistic microbiome research.</title>
        <authorList>
            <person name="Poyet M."/>
            <person name="Groussin M."/>
            <person name="Gibbons S.M."/>
            <person name="Avila-Pacheco J."/>
            <person name="Jiang X."/>
            <person name="Kearney S.M."/>
            <person name="Perrotta A.R."/>
            <person name="Berdy B."/>
            <person name="Zhao S."/>
            <person name="Lieberman T.D."/>
            <person name="Swanson P.K."/>
            <person name="Smith M."/>
            <person name="Roesemann S."/>
            <person name="Alexander J.E."/>
            <person name="Rich S.A."/>
            <person name="Livny J."/>
            <person name="Vlamakis H."/>
            <person name="Clish C."/>
            <person name="Bullock K."/>
            <person name="Deik A."/>
            <person name="Scott J."/>
            <person name="Pierce K.A."/>
            <person name="Xavier R.J."/>
            <person name="Alm E.J."/>
        </authorList>
    </citation>
    <scope>NUCLEOTIDE SEQUENCE [LARGE SCALE GENOMIC DNA]</scope>
    <source>
        <strain evidence="4 5">BIOML-A1</strain>
    </source>
</reference>
<comment type="caution">
    <text evidence="4">The sequence shown here is derived from an EMBL/GenBank/DDBJ whole genome shotgun (WGS) entry which is preliminary data.</text>
</comment>
<dbReference type="Proteomes" id="UP000452293">
    <property type="component" value="Unassembled WGS sequence"/>
</dbReference>
<dbReference type="RefSeq" id="WP_129974831.1">
    <property type="nucleotide sequence ID" value="NZ_JAAIUM010000009.1"/>
</dbReference>
<feature type="compositionally biased region" description="Low complexity" evidence="1">
    <location>
        <begin position="47"/>
        <end position="94"/>
    </location>
</feature>
<dbReference type="Gene3D" id="2.30.30.40">
    <property type="entry name" value="SH3 Domains"/>
    <property type="match status" value="1"/>
</dbReference>
<gene>
    <name evidence="4" type="ORF">GT718_06945</name>
</gene>
<evidence type="ECO:0000313" key="4">
    <source>
        <dbReference type="EMBL" id="MZL77099.1"/>
    </source>
</evidence>
<feature type="domain" description="SH3b" evidence="3">
    <location>
        <begin position="100"/>
        <end position="164"/>
    </location>
</feature>
<dbReference type="SMART" id="SM00287">
    <property type="entry name" value="SH3b"/>
    <property type="match status" value="1"/>
</dbReference>
<evidence type="ECO:0000313" key="5">
    <source>
        <dbReference type="Proteomes" id="UP000452293"/>
    </source>
</evidence>
<name>A0ABW9X2D9_9FIRM</name>
<evidence type="ECO:0000256" key="1">
    <source>
        <dbReference type="SAM" id="MobiDB-lite"/>
    </source>
</evidence>
<evidence type="ECO:0000256" key="2">
    <source>
        <dbReference type="SAM" id="SignalP"/>
    </source>
</evidence>
<proteinExistence type="predicted"/>
<dbReference type="InterPro" id="IPR003646">
    <property type="entry name" value="SH3-like_bac-type"/>
</dbReference>
<feature type="chain" id="PRO_5045381591" evidence="2">
    <location>
        <begin position="20"/>
        <end position="184"/>
    </location>
</feature>
<sequence length="184" mass="18395">MKKKCIMALIIGAAFLAQGCGYEEGTDAVVTVVDSTPTPEPTEKPKATATPTPEAAAADSTADGTAAAADSTADGAAAATDPAAQTAATEQTPSGINVQAQDATYYAVEGVNLRSDANAEAEFVAGVLSGESLKCTGVCDNGWIRVDYNGQTCYASGDYVSTTPPVGAVAADTTAEDTTTEAAQ</sequence>
<dbReference type="EMBL" id="WWVW01000011">
    <property type="protein sequence ID" value="MZL77099.1"/>
    <property type="molecule type" value="Genomic_DNA"/>
</dbReference>
<keyword evidence="2" id="KW-0732">Signal</keyword>
<dbReference type="PROSITE" id="PS51781">
    <property type="entry name" value="SH3B"/>
    <property type="match status" value="1"/>
</dbReference>
<dbReference type="PROSITE" id="PS51257">
    <property type="entry name" value="PROKAR_LIPOPROTEIN"/>
    <property type="match status" value="1"/>
</dbReference>
<dbReference type="Pfam" id="PF08239">
    <property type="entry name" value="SH3_3"/>
    <property type="match status" value="1"/>
</dbReference>
<protein>
    <submittedName>
        <fullName evidence="4">SH3 domain-containing protein</fullName>
    </submittedName>
</protein>
<accession>A0ABW9X2D9</accession>
<evidence type="ECO:0000259" key="3">
    <source>
        <dbReference type="PROSITE" id="PS51781"/>
    </source>
</evidence>
<feature type="signal peptide" evidence="2">
    <location>
        <begin position="1"/>
        <end position="19"/>
    </location>
</feature>